<dbReference type="FunFam" id="1.20.120.230:FF:000008">
    <property type="entry name" value="Catenin alpha 1"/>
    <property type="match status" value="1"/>
</dbReference>
<dbReference type="GO" id="GO:0016477">
    <property type="term" value="P:cell migration"/>
    <property type="evidence" value="ECO:0007669"/>
    <property type="project" value="TreeGrafter"/>
</dbReference>
<dbReference type="AlphaFoldDB" id="A0A671PFQ5"/>
<dbReference type="InterPro" id="IPR006077">
    <property type="entry name" value="Vinculin/catenin"/>
</dbReference>
<dbReference type="GO" id="GO:0005198">
    <property type="term" value="F:structural molecule activity"/>
    <property type="evidence" value="ECO:0007669"/>
    <property type="project" value="InterPro"/>
</dbReference>
<keyword evidence="9" id="KW-0965">Cell junction</keyword>
<dbReference type="GO" id="GO:0008013">
    <property type="term" value="F:beta-catenin binding"/>
    <property type="evidence" value="ECO:0007669"/>
    <property type="project" value="TreeGrafter"/>
</dbReference>
<evidence type="ECO:0000313" key="16">
    <source>
        <dbReference type="Proteomes" id="UP000472260"/>
    </source>
</evidence>
<evidence type="ECO:0000256" key="14">
    <source>
        <dbReference type="SAM" id="MobiDB-lite"/>
    </source>
</evidence>
<dbReference type="GO" id="GO:0015629">
    <property type="term" value="C:actin cytoskeleton"/>
    <property type="evidence" value="ECO:0007669"/>
    <property type="project" value="InterPro"/>
</dbReference>
<dbReference type="PANTHER" id="PTHR18914:SF24">
    <property type="entry name" value="CATENIN ALPHA-1"/>
    <property type="match status" value="1"/>
</dbReference>
<keyword evidence="8" id="KW-0130">Cell adhesion</keyword>
<reference evidence="15" key="1">
    <citation type="submission" date="2025-08" db="UniProtKB">
        <authorList>
            <consortium name="Ensembl"/>
        </authorList>
    </citation>
    <scope>IDENTIFICATION</scope>
</reference>
<comment type="subcellular location">
    <subcellularLocation>
        <location evidence="4">Cell junction</location>
        <location evidence="4">Adherens junction</location>
    </subcellularLocation>
    <subcellularLocation>
        <location evidence="3">Cell membrane</location>
        <topology evidence="3">Peripheral membrane protein</topology>
        <orientation evidence="3">Cytoplasmic side</orientation>
    </subcellularLocation>
    <subcellularLocation>
        <location evidence="2">Cytoplasm</location>
        <location evidence="2">Cytoskeleton</location>
    </subcellularLocation>
    <subcellularLocation>
        <location evidence="1">Nucleus</location>
    </subcellularLocation>
</comment>
<dbReference type="InterPro" id="IPR036723">
    <property type="entry name" value="Alpha-catenin/vinculin-like_sf"/>
</dbReference>
<evidence type="ECO:0000256" key="1">
    <source>
        <dbReference type="ARBA" id="ARBA00004123"/>
    </source>
</evidence>
<organism evidence="15 16">
    <name type="scientific">Sinocyclocheilus anshuiensis</name>
    <dbReference type="NCBI Taxonomy" id="1608454"/>
    <lineage>
        <taxon>Eukaryota</taxon>
        <taxon>Metazoa</taxon>
        <taxon>Chordata</taxon>
        <taxon>Craniata</taxon>
        <taxon>Vertebrata</taxon>
        <taxon>Euteleostomi</taxon>
        <taxon>Actinopterygii</taxon>
        <taxon>Neopterygii</taxon>
        <taxon>Teleostei</taxon>
        <taxon>Ostariophysi</taxon>
        <taxon>Cypriniformes</taxon>
        <taxon>Cyprinidae</taxon>
        <taxon>Cyprininae</taxon>
        <taxon>Sinocyclocheilus</taxon>
    </lineage>
</organism>
<evidence type="ECO:0000256" key="2">
    <source>
        <dbReference type="ARBA" id="ARBA00004245"/>
    </source>
</evidence>
<dbReference type="PROSITE" id="PS00663">
    <property type="entry name" value="VINCULIN_1"/>
    <property type="match status" value="1"/>
</dbReference>
<evidence type="ECO:0000256" key="7">
    <source>
        <dbReference type="ARBA" id="ARBA00022490"/>
    </source>
</evidence>
<dbReference type="FunFam" id="1.20.120.230:FF:000007">
    <property type="entry name" value="Catenin alpha 1"/>
    <property type="match status" value="1"/>
</dbReference>
<evidence type="ECO:0000256" key="13">
    <source>
        <dbReference type="ARBA" id="ARBA00044775"/>
    </source>
</evidence>
<accession>A0A671PFQ5</accession>
<protein>
    <recommendedName>
        <fullName evidence="13">Catenin alpha-1</fullName>
    </recommendedName>
</protein>
<keyword evidence="10" id="KW-0472">Membrane</keyword>
<dbReference type="InterPro" id="IPR001033">
    <property type="entry name" value="Alpha_catenin"/>
</dbReference>
<dbReference type="PANTHER" id="PTHR18914">
    <property type="entry name" value="ALPHA CATENIN"/>
    <property type="match status" value="1"/>
</dbReference>
<keyword evidence="7" id="KW-0963">Cytoplasm</keyword>
<dbReference type="Gene3D" id="6.10.250.2510">
    <property type="match status" value="1"/>
</dbReference>
<dbReference type="GO" id="GO:0098609">
    <property type="term" value="P:cell-cell adhesion"/>
    <property type="evidence" value="ECO:0007669"/>
    <property type="project" value="TreeGrafter"/>
</dbReference>
<evidence type="ECO:0000256" key="4">
    <source>
        <dbReference type="ARBA" id="ARBA00004536"/>
    </source>
</evidence>
<evidence type="ECO:0000256" key="11">
    <source>
        <dbReference type="ARBA" id="ARBA00023212"/>
    </source>
</evidence>
<dbReference type="FunFam" id="1.20.120.230:FF:000012">
    <property type="entry name" value="Catenin alpha-2 isoform 1"/>
    <property type="match status" value="1"/>
</dbReference>
<dbReference type="Gene3D" id="1.20.120.230">
    <property type="entry name" value="Alpha-catenin/vinculin-like"/>
    <property type="match status" value="5"/>
</dbReference>
<evidence type="ECO:0000256" key="8">
    <source>
        <dbReference type="ARBA" id="ARBA00022889"/>
    </source>
</evidence>
<feature type="compositionally biased region" description="Basic and acidic residues" evidence="14">
    <location>
        <begin position="959"/>
        <end position="973"/>
    </location>
</feature>
<dbReference type="GO" id="GO:0005634">
    <property type="term" value="C:nucleus"/>
    <property type="evidence" value="ECO:0007669"/>
    <property type="project" value="UniProtKB-SubCell"/>
</dbReference>
<evidence type="ECO:0000256" key="5">
    <source>
        <dbReference type="ARBA" id="ARBA00008376"/>
    </source>
</evidence>
<dbReference type="PRINTS" id="PR00805">
    <property type="entry name" value="ALPHACATENIN"/>
</dbReference>
<dbReference type="GO" id="GO:0045296">
    <property type="term" value="F:cadherin binding"/>
    <property type="evidence" value="ECO:0007669"/>
    <property type="project" value="InterPro"/>
</dbReference>
<dbReference type="Pfam" id="PF01044">
    <property type="entry name" value="Vinculin"/>
    <property type="match status" value="1"/>
</dbReference>
<dbReference type="FunFam" id="1.20.120.230:FF:000006">
    <property type="entry name" value="Catenin alpha 1"/>
    <property type="match status" value="1"/>
</dbReference>
<dbReference type="InterPro" id="IPR000633">
    <property type="entry name" value="Vinculin_CS"/>
</dbReference>
<dbReference type="GO" id="GO:0005912">
    <property type="term" value="C:adherens junction"/>
    <property type="evidence" value="ECO:0007669"/>
    <property type="project" value="UniProtKB-SubCell"/>
</dbReference>
<keyword evidence="12" id="KW-0539">Nucleus</keyword>
<dbReference type="Proteomes" id="UP000472260">
    <property type="component" value="Unassembled WGS sequence"/>
</dbReference>
<dbReference type="GO" id="GO:0051015">
    <property type="term" value="F:actin filament binding"/>
    <property type="evidence" value="ECO:0007669"/>
    <property type="project" value="InterPro"/>
</dbReference>
<feature type="compositionally biased region" description="Basic residues" evidence="14">
    <location>
        <begin position="976"/>
        <end position="986"/>
    </location>
</feature>
<evidence type="ECO:0000256" key="12">
    <source>
        <dbReference type="ARBA" id="ARBA00023242"/>
    </source>
</evidence>
<keyword evidence="11" id="KW-0206">Cytoskeleton</keyword>
<keyword evidence="16" id="KW-1185">Reference proteome</keyword>
<sequence>FSLNADINMCCSGLTCERALSAKMVCPSFFFFFHHCCYNVLGSQNAHPSTETYISRTLFVLRVIYSKPYYRCVVRFKLNRGPSACRTVHSPRPMMTSINTANINFKWDPKSLEIRTLAVERLLEPLVTQVTTLVNSSNKGPSNKKKGRSKKAHVLAASVETATHNFLEKGEKIAKESQFLKDELTAAVEDVRKQGESMKLASGEFAEDPCSSMKRGNMVRAARALLSAVTHLLVLADMADVYQLLLQLKLVEESLVKVRNAGTEQDLGIQYKALKPEVDKLNMMAAKRQQELKDVHHKDQMAAARGVLQRNVPMLYTASRACLQHPDVAAYKANRDLIYKQLQHAVSGISNAAQATSSEDSSFSQSAGGGELAYALNSFDKQIIVDPLSFSEERFRPSLEERLESIISGAALMADSSCTRDDRRERIVAECNSVRQALQDLLSEYMGNAGHKEKSDALNTAIDRMTKKTRDLRRQLRKAVMDHVSDSFLETNVPLLVLIEAAKNGNEKEVKEYAQVFREHANKLIEVANLACSISNNEEGVKLVRMAASQLETLCPQVINAALALAAKPNSKVAQDNMDLFKDQWEKRVRVLTDAVDDITSIDDFLSVSENHILEDVNKCVIALQEKDVDGLDRTAGAIRGRAARVVHVVTSEMDNYEPGVYTEKVLEATKLLTDTVMPRFTEQIEAAVEALSANPSQPVDENEFIDASRLVYDGVRDIRKAVLMIRTPEELDDSDFETEDFDSRSRTSVQTEDDQLIAGQSARAIMAQLPQEQKAKIAEQVASFQEEKSKLDAEVSKWDDSGNDIIVLAKQMCMIMMEMTDFTRGKGPLKNTSDVISAAKKIAEAGSRMDKLGRAIADQCPDSACKQDLLAYLQRIALYCHQLNICSKVKAEVQNLGGELVVSGVDSAMSLIQAAKNLMNSVVSTVKASYVASTKYQKSQGMQNLNMPAISWKMKAPEKKPLVKREKQDDGQTNKVKRSSQKKHINPVQALSEFKAMDSI</sequence>
<evidence type="ECO:0000313" key="15">
    <source>
        <dbReference type="Ensembl" id="ENSSANP00000057831.1"/>
    </source>
</evidence>
<proteinExistence type="inferred from homology"/>
<reference evidence="15" key="2">
    <citation type="submission" date="2025-09" db="UniProtKB">
        <authorList>
            <consortium name="Ensembl"/>
        </authorList>
    </citation>
    <scope>IDENTIFICATION</scope>
</reference>
<dbReference type="GO" id="GO:0016342">
    <property type="term" value="C:catenin complex"/>
    <property type="evidence" value="ECO:0007669"/>
    <property type="project" value="TreeGrafter"/>
</dbReference>
<comment type="similarity">
    <text evidence="5">Belongs to the vinculin/alpha-catenin family.</text>
</comment>
<name>A0A671PFQ5_9TELE</name>
<evidence type="ECO:0000256" key="3">
    <source>
        <dbReference type="ARBA" id="ARBA00004413"/>
    </source>
</evidence>
<keyword evidence="6" id="KW-1003">Cell membrane</keyword>
<evidence type="ECO:0000256" key="6">
    <source>
        <dbReference type="ARBA" id="ARBA00022475"/>
    </source>
</evidence>
<dbReference type="Ensembl" id="ENSSANT00000061534.1">
    <property type="protein sequence ID" value="ENSSANP00000057831.1"/>
    <property type="gene ID" value="ENSSANG00000026647.1"/>
</dbReference>
<dbReference type="SUPFAM" id="SSF47220">
    <property type="entry name" value="alpha-catenin/vinculin-like"/>
    <property type="match status" value="4"/>
</dbReference>
<evidence type="ECO:0000256" key="9">
    <source>
        <dbReference type="ARBA" id="ARBA00022949"/>
    </source>
</evidence>
<dbReference type="FunFam" id="1.20.120.230:FF:000011">
    <property type="entry name" value="Catenin alpha 1"/>
    <property type="match status" value="1"/>
</dbReference>
<feature type="region of interest" description="Disordered" evidence="14">
    <location>
        <begin position="959"/>
        <end position="989"/>
    </location>
</feature>
<evidence type="ECO:0000256" key="10">
    <source>
        <dbReference type="ARBA" id="ARBA00023136"/>
    </source>
</evidence>
<gene>
    <name evidence="15" type="primary">ctnna1</name>
</gene>